<dbReference type="Proteomes" id="UP000295453">
    <property type="component" value="Unassembled WGS sequence"/>
</dbReference>
<dbReference type="RefSeq" id="WP_131581440.1">
    <property type="nucleotide sequence ID" value="NZ_SJZJ01000002.1"/>
</dbReference>
<evidence type="ECO:0000313" key="2">
    <source>
        <dbReference type="EMBL" id="TCJ30826.1"/>
    </source>
</evidence>
<dbReference type="InterPro" id="IPR005693">
    <property type="entry name" value="Mce"/>
</dbReference>
<organism evidence="2 3">
    <name type="scientific">Nocardioides jejuensis</name>
    <dbReference type="NCBI Taxonomy" id="2502782"/>
    <lineage>
        <taxon>Bacteria</taxon>
        <taxon>Bacillati</taxon>
        <taxon>Actinomycetota</taxon>
        <taxon>Actinomycetes</taxon>
        <taxon>Propionibacteriales</taxon>
        <taxon>Nocardioidaceae</taxon>
        <taxon>Nocardioides</taxon>
    </lineage>
</organism>
<dbReference type="OrthoDB" id="4741753at2"/>
<name>A0A4R1CKT1_9ACTN</name>
<dbReference type="Pfam" id="PF02470">
    <property type="entry name" value="MlaD"/>
    <property type="match status" value="1"/>
</dbReference>
<protein>
    <submittedName>
        <fullName evidence="2">MCE family protein</fullName>
    </submittedName>
</protein>
<proteinExistence type="predicted"/>
<dbReference type="AlphaFoldDB" id="A0A4R1CKT1"/>
<dbReference type="InterPro" id="IPR052336">
    <property type="entry name" value="MlaD_Phospholipid_Transporter"/>
</dbReference>
<dbReference type="InterPro" id="IPR003399">
    <property type="entry name" value="Mce/MlaD"/>
</dbReference>
<dbReference type="NCBIfam" id="TIGR00996">
    <property type="entry name" value="Mtu_fam_mce"/>
    <property type="match status" value="1"/>
</dbReference>
<sequence>MLKKFDKLTLSFVALVAVFLLLMAYMVTSVLKLPLTGAPDRITVHMAQTGGLFKGSAVTYRGVNVGTVTDIKVGKTGPDATVTFRNGAKVPKTVDAKVISLSPIGEQFLDLSPKSASGPYLEGGDQISAQAVSLPITVASAADNLDNLLDEINDKDVKILMTELNAAVKDSGDDLDRLLTSSNQLVTTLDSSWGKTNELLTNGLTVNQILARHTADLQNFSKSAKSLTAWLVKFDPTFQRILKNAPADLKTVGSLVEELGPILPALLKNLNATTDILADRDASLRALAQVTPGSLGKAMSSIHGGSWYLRAFLDGESLCDYGGPKSDPSRFDPNPMNRNGHCGSNPARWRGANHALPPINK</sequence>
<dbReference type="EMBL" id="SJZJ01000002">
    <property type="protein sequence ID" value="TCJ30826.1"/>
    <property type="molecule type" value="Genomic_DNA"/>
</dbReference>
<dbReference type="PANTHER" id="PTHR33371">
    <property type="entry name" value="INTERMEMBRANE PHOSPHOLIPID TRANSPORT SYSTEM BINDING PROTEIN MLAD-RELATED"/>
    <property type="match status" value="1"/>
</dbReference>
<accession>A0A4R1CKT1</accession>
<comment type="caution">
    <text evidence="2">The sequence shown here is derived from an EMBL/GenBank/DDBJ whole genome shotgun (WGS) entry which is preliminary data.</text>
</comment>
<feature type="domain" description="Mce/MlaD" evidence="1">
    <location>
        <begin position="40"/>
        <end position="113"/>
    </location>
</feature>
<dbReference type="PANTHER" id="PTHR33371:SF16">
    <property type="entry name" value="MCE-FAMILY PROTEIN MCE3F"/>
    <property type="match status" value="1"/>
</dbReference>
<dbReference type="GO" id="GO:0005576">
    <property type="term" value="C:extracellular region"/>
    <property type="evidence" value="ECO:0007669"/>
    <property type="project" value="TreeGrafter"/>
</dbReference>
<reference evidence="2 3" key="1">
    <citation type="submission" date="2019-03" db="EMBL/GenBank/DDBJ databases">
        <authorList>
            <person name="Kim M.K.M."/>
        </authorList>
    </citation>
    <scope>NUCLEOTIDE SEQUENCE [LARGE SCALE GENOMIC DNA]</scope>
    <source>
        <strain evidence="2 3">18JY15-6</strain>
    </source>
</reference>
<evidence type="ECO:0000259" key="1">
    <source>
        <dbReference type="Pfam" id="PF02470"/>
    </source>
</evidence>
<evidence type="ECO:0000313" key="3">
    <source>
        <dbReference type="Proteomes" id="UP000295453"/>
    </source>
</evidence>
<gene>
    <name evidence="2" type="ORF">EPD65_01960</name>
</gene>
<keyword evidence="3" id="KW-1185">Reference proteome</keyword>